<dbReference type="AlphaFoldDB" id="A0A6L5JTP7"/>
<dbReference type="OrthoDB" id="9810587at2"/>
<accession>A0A6L5JTP7</accession>
<proteinExistence type="inferred from homology"/>
<dbReference type="GO" id="GO:0005737">
    <property type="term" value="C:cytoplasm"/>
    <property type="evidence" value="ECO:0007669"/>
    <property type="project" value="TreeGrafter"/>
</dbReference>
<comment type="similarity">
    <text evidence="4">Belongs to the DHNA family.</text>
</comment>
<evidence type="ECO:0000256" key="8">
    <source>
        <dbReference type="ARBA" id="ARBA00022909"/>
    </source>
</evidence>
<dbReference type="InterPro" id="IPR006157">
    <property type="entry name" value="FolB_dom"/>
</dbReference>
<evidence type="ECO:0000256" key="1">
    <source>
        <dbReference type="ARBA" id="ARBA00000693"/>
    </source>
</evidence>
<evidence type="ECO:0000256" key="13">
    <source>
        <dbReference type="ARBA" id="ARBA00032109"/>
    </source>
</evidence>
<dbReference type="NCBIfam" id="TIGR00526">
    <property type="entry name" value="folB_dom"/>
    <property type="match status" value="1"/>
</dbReference>
<dbReference type="EC" id="5.1.99.8" evidence="5"/>
<keyword evidence="9" id="KW-0413">Isomerase</keyword>
<comment type="catalytic activity">
    <reaction evidence="2">
        <text>7,8-dihydroneopterin = 6-hydroxymethyl-7,8-dihydropterin + glycolaldehyde</text>
        <dbReference type="Rhea" id="RHEA:10540"/>
        <dbReference type="ChEBI" id="CHEBI:17001"/>
        <dbReference type="ChEBI" id="CHEBI:17071"/>
        <dbReference type="ChEBI" id="CHEBI:44841"/>
        <dbReference type="EC" id="4.1.2.25"/>
    </reaction>
</comment>
<evidence type="ECO:0000313" key="16">
    <source>
        <dbReference type="EMBL" id="MQY50747.1"/>
    </source>
</evidence>
<keyword evidence="8" id="KW-0289">Folate biosynthesis</keyword>
<dbReference type="GO" id="GO:0016853">
    <property type="term" value="F:isomerase activity"/>
    <property type="evidence" value="ECO:0007669"/>
    <property type="project" value="UniProtKB-KW"/>
</dbReference>
<evidence type="ECO:0000313" key="17">
    <source>
        <dbReference type="Proteomes" id="UP000480275"/>
    </source>
</evidence>
<evidence type="ECO:0000256" key="14">
    <source>
        <dbReference type="ARBA" id="ARBA00032903"/>
    </source>
</evidence>
<evidence type="ECO:0000259" key="15">
    <source>
        <dbReference type="SMART" id="SM00905"/>
    </source>
</evidence>
<dbReference type="SUPFAM" id="SSF55620">
    <property type="entry name" value="Tetrahydrobiopterin biosynthesis enzymes-like"/>
    <property type="match status" value="1"/>
</dbReference>
<dbReference type="Proteomes" id="UP000480275">
    <property type="component" value="Unassembled WGS sequence"/>
</dbReference>
<dbReference type="InterPro" id="IPR043133">
    <property type="entry name" value="GTP-CH-I_C/QueF"/>
</dbReference>
<evidence type="ECO:0000256" key="9">
    <source>
        <dbReference type="ARBA" id="ARBA00023235"/>
    </source>
</evidence>
<comment type="pathway">
    <text evidence="3">Cofactor biosynthesis; tetrahydrofolate biosynthesis; 2-amino-4-hydroxy-6-hydroxymethyl-7,8-dihydropteridine diphosphate from 7,8-dihydroneopterin triphosphate: step 3/4.</text>
</comment>
<dbReference type="Gene3D" id="3.30.1130.10">
    <property type="match status" value="1"/>
</dbReference>
<sequence>MDIIFIEELRLAAHIGIYPREKAMAQTIELSLQIGVSTASAGASDDIGDTIDYATVVARLRQELAERRFNLLEKLAEYIATLLLEDFGAGWVRVAIAKQGVIRGVRRVGVVIERGARV</sequence>
<comment type="caution">
    <text evidence="16">The sequence shown here is derived from an EMBL/GenBank/DDBJ whole genome shotgun (WGS) entry which is preliminary data.</text>
</comment>
<dbReference type="Pfam" id="PF02152">
    <property type="entry name" value="FolB"/>
    <property type="match status" value="1"/>
</dbReference>
<comment type="catalytic activity">
    <reaction evidence="1">
        <text>7,8-dihydroneopterin = 7,8-dihydromonapterin</text>
        <dbReference type="Rhea" id="RHEA:45328"/>
        <dbReference type="ChEBI" id="CHEBI:17001"/>
        <dbReference type="ChEBI" id="CHEBI:71175"/>
        <dbReference type="EC" id="5.1.99.8"/>
    </reaction>
</comment>
<dbReference type="InterPro" id="IPR006156">
    <property type="entry name" value="Dihydroneopterin_aldolase"/>
</dbReference>
<dbReference type="EMBL" id="WIXJ01000001">
    <property type="protein sequence ID" value="MQY50747.1"/>
    <property type="molecule type" value="Genomic_DNA"/>
</dbReference>
<dbReference type="EC" id="4.1.2.25" evidence="6"/>
<reference evidence="16 17" key="1">
    <citation type="submission" date="2019-10" db="EMBL/GenBank/DDBJ databases">
        <title>Whole-genome sequence of the purple nonsulfur photosynthetic bacterium Rhodocyclus tenuis.</title>
        <authorList>
            <person name="Kyndt J.A."/>
            <person name="Meyer T.E."/>
        </authorList>
    </citation>
    <scope>NUCLEOTIDE SEQUENCE [LARGE SCALE GENOMIC DNA]</scope>
    <source>
        <strain evidence="16 17">DSM 110</strain>
    </source>
</reference>
<protein>
    <recommendedName>
        <fullName evidence="7">Dihydroneopterin aldolase</fullName>
        <ecNumber evidence="6">4.1.2.25</ecNumber>
        <ecNumber evidence="5">5.1.99.8</ecNumber>
    </recommendedName>
    <alternativeName>
        <fullName evidence="12">7,8-dihydroneopterin 2'-epimerase</fullName>
    </alternativeName>
    <alternativeName>
        <fullName evidence="14">7,8-dihydroneopterin aldolase</fullName>
    </alternativeName>
    <alternativeName>
        <fullName evidence="11">7,8-dihydroneopterin epimerase</fullName>
    </alternativeName>
    <alternativeName>
        <fullName evidence="13">Dihydroneopterin epimerase</fullName>
    </alternativeName>
</protein>
<organism evidence="16 17">
    <name type="scientific">Rhodocyclus tenuis</name>
    <name type="common">Rhodospirillum tenue</name>
    <dbReference type="NCBI Taxonomy" id="1066"/>
    <lineage>
        <taxon>Bacteria</taxon>
        <taxon>Pseudomonadati</taxon>
        <taxon>Pseudomonadota</taxon>
        <taxon>Betaproteobacteria</taxon>
        <taxon>Rhodocyclales</taxon>
        <taxon>Rhodocyclaceae</taxon>
        <taxon>Rhodocyclus</taxon>
    </lineage>
</organism>
<evidence type="ECO:0000256" key="5">
    <source>
        <dbReference type="ARBA" id="ARBA00012234"/>
    </source>
</evidence>
<dbReference type="GO" id="GO:0046656">
    <property type="term" value="P:folic acid biosynthetic process"/>
    <property type="evidence" value="ECO:0007669"/>
    <property type="project" value="UniProtKB-KW"/>
</dbReference>
<name>A0A6L5JTP7_RHOTE</name>
<evidence type="ECO:0000256" key="4">
    <source>
        <dbReference type="ARBA" id="ARBA00005708"/>
    </source>
</evidence>
<evidence type="ECO:0000256" key="10">
    <source>
        <dbReference type="ARBA" id="ARBA00023239"/>
    </source>
</evidence>
<evidence type="ECO:0000256" key="12">
    <source>
        <dbReference type="ARBA" id="ARBA00031101"/>
    </source>
</evidence>
<dbReference type="SMART" id="SM00905">
    <property type="entry name" value="FolB"/>
    <property type="match status" value="1"/>
</dbReference>
<dbReference type="FunFam" id="3.30.1130.10:FF:000002">
    <property type="entry name" value="7,8-dihydroneopterin aldolase"/>
    <property type="match status" value="1"/>
</dbReference>
<dbReference type="GO" id="GO:0004150">
    <property type="term" value="F:dihydroneopterin aldolase activity"/>
    <property type="evidence" value="ECO:0007669"/>
    <property type="project" value="UniProtKB-EC"/>
</dbReference>
<evidence type="ECO:0000256" key="3">
    <source>
        <dbReference type="ARBA" id="ARBA00005013"/>
    </source>
</evidence>
<evidence type="ECO:0000256" key="11">
    <source>
        <dbReference type="ARBA" id="ARBA00029947"/>
    </source>
</evidence>
<feature type="domain" description="Dihydroneopterin aldolase/epimerase" evidence="15">
    <location>
        <begin position="4"/>
        <end position="114"/>
    </location>
</feature>
<evidence type="ECO:0000256" key="2">
    <source>
        <dbReference type="ARBA" id="ARBA00001353"/>
    </source>
</evidence>
<dbReference type="PANTHER" id="PTHR42844:SF1">
    <property type="entry name" value="DIHYDRONEOPTERIN ALDOLASE 1-RELATED"/>
    <property type="match status" value="1"/>
</dbReference>
<dbReference type="PANTHER" id="PTHR42844">
    <property type="entry name" value="DIHYDRONEOPTERIN ALDOLASE 1-RELATED"/>
    <property type="match status" value="1"/>
</dbReference>
<evidence type="ECO:0000256" key="7">
    <source>
        <dbReference type="ARBA" id="ARBA00018285"/>
    </source>
</evidence>
<evidence type="ECO:0000256" key="6">
    <source>
        <dbReference type="ARBA" id="ARBA00013043"/>
    </source>
</evidence>
<keyword evidence="10" id="KW-0456">Lyase</keyword>
<gene>
    <name evidence="16" type="ORF">GHK24_02995</name>
</gene>